<evidence type="ECO:0000256" key="1">
    <source>
        <dbReference type="ARBA" id="ARBA00004370"/>
    </source>
</evidence>
<evidence type="ECO:0000256" key="5">
    <source>
        <dbReference type="ARBA" id="ARBA00023136"/>
    </source>
</evidence>
<reference evidence="9" key="1">
    <citation type="submission" date="2025-08" db="UniProtKB">
        <authorList>
            <consortium name="RefSeq"/>
        </authorList>
    </citation>
    <scope>IDENTIFICATION</scope>
    <source>
        <tissue evidence="9">Whole body</tissue>
    </source>
</reference>
<feature type="domain" description="G-protein coupled receptors family 1 profile" evidence="7">
    <location>
        <begin position="45"/>
        <end position="344"/>
    </location>
</feature>
<dbReference type="PANTHER" id="PTHR46273">
    <property type="entry name" value="MYOSUPPRESSIN RECEPTOR 1, ISOFORM B-RELATED"/>
    <property type="match status" value="1"/>
</dbReference>
<dbReference type="Proteomes" id="UP001652626">
    <property type="component" value="Chromosome 8"/>
</dbReference>
<keyword evidence="5 6" id="KW-0472">Membrane</keyword>
<keyword evidence="8" id="KW-1185">Reference proteome</keyword>
<evidence type="ECO:0000256" key="3">
    <source>
        <dbReference type="ARBA" id="ARBA00022692"/>
    </source>
</evidence>
<dbReference type="PRINTS" id="PR00237">
    <property type="entry name" value="GPCRRHODOPSN"/>
</dbReference>
<feature type="transmembrane region" description="Helical" evidence="6">
    <location>
        <begin position="151"/>
        <end position="172"/>
    </location>
</feature>
<dbReference type="Pfam" id="PF10324">
    <property type="entry name" value="7TM_GPCR_Srw"/>
    <property type="match status" value="1"/>
</dbReference>
<comment type="similarity">
    <text evidence="2">Belongs to the G-protein coupled receptor 1 family.</text>
</comment>
<dbReference type="InterPro" id="IPR053219">
    <property type="entry name" value="GPCR_Dmsr-1"/>
</dbReference>
<evidence type="ECO:0000256" key="4">
    <source>
        <dbReference type="ARBA" id="ARBA00022989"/>
    </source>
</evidence>
<dbReference type="PROSITE" id="PS50262">
    <property type="entry name" value="G_PROTEIN_RECEP_F1_2"/>
    <property type="match status" value="1"/>
</dbReference>
<gene>
    <name evidence="9" type="primary">LOC113400044</name>
</gene>
<feature type="transmembrane region" description="Helical" evidence="6">
    <location>
        <begin position="30"/>
        <end position="53"/>
    </location>
</feature>
<feature type="transmembrane region" description="Helical" evidence="6">
    <location>
        <begin position="219"/>
        <end position="244"/>
    </location>
</feature>
<dbReference type="GO" id="GO:0005886">
    <property type="term" value="C:plasma membrane"/>
    <property type="evidence" value="ECO:0007669"/>
    <property type="project" value="TreeGrafter"/>
</dbReference>
<feature type="transmembrane region" description="Helical" evidence="6">
    <location>
        <begin position="100"/>
        <end position="130"/>
    </location>
</feature>
<dbReference type="CDD" id="cd14978">
    <property type="entry name" value="7tmA_FMRFamide_R-like"/>
    <property type="match status" value="1"/>
</dbReference>
<comment type="subcellular location">
    <subcellularLocation>
        <location evidence="1">Membrane</location>
    </subcellularLocation>
</comment>
<evidence type="ECO:0000313" key="9">
    <source>
        <dbReference type="RefSeq" id="XP_026495196.1"/>
    </source>
</evidence>
<evidence type="ECO:0000256" key="6">
    <source>
        <dbReference type="SAM" id="Phobius"/>
    </source>
</evidence>
<feature type="transmembrane region" description="Helical" evidence="6">
    <location>
        <begin position="289"/>
        <end position="314"/>
    </location>
</feature>
<organism evidence="8 9">
    <name type="scientific">Vanessa tameamea</name>
    <name type="common">Kamehameha butterfly</name>
    <dbReference type="NCBI Taxonomy" id="334116"/>
    <lineage>
        <taxon>Eukaryota</taxon>
        <taxon>Metazoa</taxon>
        <taxon>Ecdysozoa</taxon>
        <taxon>Arthropoda</taxon>
        <taxon>Hexapoda</taxon>
        <taxon>Insecta</taxon>
        <taxon>Pterygota</taxon>
        <taxon>Neoptera</taxon>
        <taxon>Endopterygota</taxon>
        <taxon>Lepidoptera</taxon>
        <taxon>Glossata</taxon>
        <taxon>Ditrysia</taxon>
        <taxon>Papilionoidea</taxon>
        <taxon>Nymphalidae</taxon>
        <taxon>Nymphalinae</taxon>
        <taxon>Vanessa</taxon>
    </lineage>
</organism>
<accession>A0A8B8IGE9</accession>
<dbReference type="PANTHER" id="PTHR46273:SF4">
    <property type="entry name" value="AT19640P"/>
    <property type="match status" value="1"/>
</dbReference>
<dbReference type="GO" id="GO:0008528">
    <property type="term" value="F:G protein-coupled peptide receptor activity"/>
    <property type="evidence" value="ECO:0007669"/>
    <property type="project" value="InterPro"/>
</dbReference>
<feature type="transmembrane region" description="Helical" evidence="6">
    <location>
        <begin position="320"/>
        <end position="343"/>
    </location>
</feature>
<dbReference type="CTD" id="101055349"/>
<keyword evidence="3 6" id="KW-0812">Transmembrane</keyword>
<dbReference type="AlphaFoldDB" id="A0A8B8IGE9"/>
<protein>
    <submittedName>
        <fullName evidence="9">G-protein coupled receptor dmsr-1-like</fullName>
    </submittedName>
</protein>
<name>A0A8B8IGE9_VANTA</name>
<dbReference type="InterPro" id="IPR017452">
    <property type="entry name" value="GPCR_Rhodpsn_7TM"/>
</dbReference>
<evidence type="ECO:0000313" key="8">
    <source>
        <dbReference type="Proteomes" id="UP001652626"/>
    </source>
</evidence>
<sequence length="382" mass="42311">MSGSEANGGDAIVAYCVPGGPNFQRVYVKVHGYVALIICLLGSVANSVNIAVLSRKEMTSTTNSILTALAVADLLVMIDYIPLALHVYTTIAEELNRNSYAWAVFVYFHSIFSQTFHTISIWLTITLAVWRFVAIKFPQKNKTFCNKRNTNIAIAVAYVVCPIVCLPIYFAMKIQELPNNNTVRDNVTINETDTVNVSAVGEPTYAISMTNNQYLLTSIFWIYSVFLKLIPCVVLSILSVCLILKMKSSDRRRQKLLKKSAVATNEGEKARLNEDGGKRGGRTDRTTRMLVALLGLFLATELPQALFGLLTAIAPHLFGICYYAFGEVMDLMALVGSAVNFVLYCSMSRQFRSTFTRLAGKLLPPLVHHDSERMTTTTTVKA</sequence>
<dbReference type="Gene3D" id="1.20.1070.10">
    <property type="entry name" value="Rhodopsin 7-helix transmembrane proteins"/>
    <property type="match status" value="1"/>
</dbReference>
<dbReference type="SUPFAM" id="SSF81321">
    <property type="entry name" value="Family A G protein-coupled receptor-like"/>
    <property type="match status" value="1"/>
</dbReference>
<dbReference type="GeneID" id="113400044"/>
<dbReference type="InterPro" id="IPR019427">
    <property type="entry name" value="7TM_GPCR_serpentine_rcpt_Srw"/>
</dbReference>
<evidence type="ECO:0000256" key="2">
    <source>
        <dbReference type="ARBA" id="ARBA00010663"/>
    </source>
</evidence>
<feature type="transmembrane region" description="Helical" evidence="6">
    <location>
        <begin position="65"/>
        <end position="88"/>
    </location>
</feature>
<proteinExistence type="inferred from homology"/>
<dbReference type="InterPro" id="IPR000276">
    <property type="entry name" value="GPCR_Rhodpsn"/>
</dbReference>
<keyword evidence="4 6" id="KW-1133">Transmembrane helix</keyword>
<dbReference type="RefSeq" id="XP_026495196.1">
    <property type="nucleotide sequence ID" value="XM_026639411.2"/>
</dbReference>
<evidence type="ECO:0000259" key="7">
    <source>
        <dbReference type="PROSITE" id="PS50262"/>
    </source>
</evidence>